<comment type="subcellular location">
    <subcellularLocation>
        <location evidence="1">Secreted</location>
        <location evidence="1">Extracellular space</location>
        <location evidence="1">Extracellular matrix</location>
        <location evidence="1">Basement membrane</location>
    </subcellularLocation>
</comment>
<keyword evidence="11 13" id="KW-0424">Laminin EGF-like domain</keyword>
<evidence type="ECO:0000256" key="2">
    <source>
        <dbReference type="ARBA" id="ARBA00022525"/>
    </source>
</evidence>
<dbReference type="SMART" id="SM00281">
    <property type="entry name" value="LamB"/>
    <property type="match status" value="2"/>
</dbReference>
<dbReference type="PANTHER" id="PTHR10574">
    <property type="entry name" value="NETRIN/LAMININ-RELATED"/>
    <property type="match status" value="1"/>
</dbReference>
<dbReference type="Gene3D" id="2.60.120.200">
    <property type="match status" value="5"/>
</dbReference>
<evidence type="ECO:0000256" key="9">
    <source>
        <dbReference type="ARBA" id="ARBA00023157"/>
    </source>
</evidence>
<feature type="disulfide bond" evidence="13">
    <location>
        <begin position="859"/>
        <end position="871"/>
    </location>
</feature>
<dbReference type="GO" id="GO:0043256">
    <property type="term" value="C:laminin complex"/>
    <property type="evidence" value="ECO:0007669"/>
    <property type="project" value="UniProtKB-ARBA"/>
</dbReference>
<feature type="disulfide bond" evidence="13">
    <location>
        <begin position="1379"/>
        <end position="1388"/>
    </location>
</feature>
<dbReference type="SMART" id="SM00180">
    <property type="entry name" value="EGF_Lam"/>
    <property type="match status" value="16"/>
</dbReference>
<feature type="disulfide bond" evidence="13">
    <location>
        <begin position="1466"/>
        <end position="1478"/>
    </location>
</feature>
<dbReference type="GO" id="GO:0007155">
    <property type="term" value="P:cell adhesion"/>
    <property type="evidence" value="ECO:0007669"/>
    <property type="project" value="UniProtKB-KW"/>
</dbReference>
<dbReference type="InterPro" id="IPR013320">
    <property type="entry name" value="ConA-like_dom_sf"/>
</dbReference>
<dbReference type="FunFam" id="2.10.25.10:FF:000106">
    <property type="entry name" value="Heparan sulfate proteoglycan 2"/>
    <property type="match status" value="1"/>
</dbReference>
<dbReference type="InterPro" id="IPR056863">
    <property type="entry name" value="LMN_ATRN_NET-like_EGF"/>
</dbReference>
<evidence type="ECO:0000256" key="4">
    <source>
        <dbReference type="ARBA" id="ARBA00022729"/>
    </source>
</evidence>
<feature type="domain" description="Laminin G" evidence="15">
    <location>
        <begin position="1746"/>
        <end position="1921"/>
    </location>
</feature>
<dbReference type="Pfam" id="PF00053">
    <property type="entry name" value="EGF_laminin"/>
    <property type="match status" value="15"/>
</dbReference>
<keyword evidence="20" id="KW-1185">Reference proteome</keyword>
<evidence type="ECO:0000259" key="15">
    <source>
        <dbReference type="PROSITE" id="PS50025"/>
    </source>
</evidence>
<keyword evidence="9 13" id="KW-1015">Disulfide bond</keyword>
<dbReference type="Proteomes" id="UP000694389">
    <property type="component" value="Unassembled WGS sequence"/>
</dbReference>
<feature type="disulfide bond" evidence="13">
    <location>
        <begin position="420"/>
        <end position="429"/>
    </location>
</feature>
<name>A0A8P4G2P2_DICLA</name>
<feature type="disulfide bond" evidence="13">
    <location>
        <begin position="842"/>
        <end position="856"/>
    </location>
</feature>
<feature type="disulfide bond" evidence="13">
    <location>
        <begin position="776"/>
        <end position="785"/>
    </location>
</feature>
<dbReference type="InterPro" id="IPR008211">
    <property type="entry name" value="Laminin_N"/>
</dbReference>
<dbReference type="Gene3D" id="2.10.25.10">
    <property type="entry name" value="Laminin"/>
    <property type="match status" value="14"/>
</dbReference>
<dbReference type="InterPro" id="IPR000742">
    <property type="entry name" value="EGF"/>
</dbReference>
<keyword evidence="7" id="KW-0130">Cell adhesion</keyword>
<feature type="disulfide bond" evidence="13">
    <location>
        <begin position="1003"/>
        <end position="1020"/>
    </location>
</feature>
<feature type="disulfide bond" evidence="12">
    <location>
        <begin position="2266"/>
        <end position="2293"/>
    </location>
</feature>
<feature type="disulfide bond" evidence="13">
    <location>
        <begin position="861"/>
        <end position="878"/>
    </location>
</feature>
<dbReference type="PROSITE" id="PS51115">
    <property type="entry name" value="LAMININ_IVA"/>
    <property type="match status" value="2"/>
</dbReference>
<feature type="domain" description="Laminin EGF-like" evidence="16">
    <location>
        <begin position="955"/>
        <end position="1000"/>
    </location>
</feature>
<feature type="disulfide bond" evidence="13">
    <location>
        <begin position="1487"/>
        <end position="1496"/>
    </location>
</feature>
<dbReference type="FunFam" id="2.10.25.10:FF:000034">
    <property type="entry name" value="Laminin subunit alpha 3"/>
    <property type="match status" value="1"/>
</dbReference>
<evidence type="ECO:0000256" key="7">
    <source>
        <dbReference type="ARBA" id="ARBA00022889"/>
    </source>
</evidence>
<feature type="signal peptide" evidence="14">
    <location>
        <begin position="1"/>
        <end position="27"/>
    </location>
</feature>
<dbReference type="GO" id="GO:0009888">
    <property type="term" value="P:tissue development"/>
    <property type="evidence" value="ECO:0007669"/>
    <property type="project" value="TreeGrafter"/>
</dbReference>
<dbReference type="InterPro" id="IPR000034">
    <property type="entry name" value="Laminin_IV"/>
</dbReference>
<evidence type="ECO:0000256" key="3">
    <source>
        <dbReference type="ARBA" id="ARBA00022530"/>
    </source>
</evidence>
<proteinExistence type="predicted"/>
<keyword evidence="2" id="KW-0964">Secreted</keyword>
<keyword evidence="3" id="KW-0272">Extracellular matrix</keyword>
<keyword evidence="4 14" id="KW-0732">Signal</keyword>
<feature type="domain" description="Laminin N-terminal" evidence="18">
    <location>
        <begin position="13"/>
        <end position="264"/>
    </location>
</feature>
<evidence type="ECO:0000259" key="16">
    <source>
        <dbReference type="PROSITE" id="PS50027"/>
    </source>
</evidence>
<feature type="disulfide bond" evidence="13">
    <location>
        <begin position="1001"/>
        <end position="1013"/>
    </location>
</feature>
<evidence type="ECO:0000256" key="6">
    <source>
        <dbReference type="ARBA" id="ARBA00022869"/>
    </source>
</evidence>
<feature type="domain" description="Laminin IV type A" evidence="17">
    <location>
        <begin position="474"/>
        <end position="665"/>
    </location>
</feature>
<feature type="domain" description="Laminin G" evidence="15">
    <location>
        <begin position="1929"/>
        <end position="2105"/>
    </location>
</feature>
<feature type="domain" description="Laminin EGF-like" evidence="16">
    <location>
        <begin position="908"/>
        <end position="954"/>
    </location>
</feature>
<feature type="domain" description="Laminin IV type A" evidence="17">
    <location>
        <begin position="1087"/>
        <end position="1317"/>
    </location>
</feature>
<dbReference type="Ensembl" id="ENSDLAT00005068284.1">
    <property type="protein sequence ID" value="ENSDLAP00005070438.1"/>
    <property type="gene ID" value="ENSDLAG00005031544.1"/>
</dbReference>
<feature type="disulfide bond" evidence="13">
    <location>
        <begin position="1468"/>
        <end position="1485"/>
    </location>
</feature>
<feature type="disulfide bond" evidence="13">
    <location>
        <begin position="830"/>
        <end position="839"/>
    </location>
</feature>
<feature type="domain" description="Laminin EGF-like" evidence="16">
    <location>
        <begin position="806"/>
        <end position="858"/>
    </location>
</feature>
<keyword evidence="10" id="KW-0325">Glycoprotein</keyword>
<evidence type="ECO:0000256" key="11">
    <source>
        <dbReference type="ARBA" id="ARBA00023292"/>
    </source>
</evidence>
<dbReference type="GeneTree" id="ENSGT00940000157124"/>
<dbReference type="Pfam" id="PF06009">
    <property type="entry name" value="Laminin_II"/>
    <property type="match status" value="1"/>
</dbReference>
<dbReference type="Pfam" id="PF00052">
    <property type="entry name" value="Laminin_B"/>
    <property type="match status" value="2"/>
</dbReference>
<dbReference type="PROSITE" id="PS00022">
    <property type="entry name" value="EGF_1"/>
    <property type="match status" value="1"/>
</dbReference>
<organism evidence="19 20">
    <name type="scientific">Dicentrarchus labrax</name>
    <name type="common">European seabass</name>
    <name type="synonym">Morone labrax</name>
    <dbReference type="NCBI Taxonomy" id="13489"/>
    <lineage>
        <taxon>Eukaryota</taxon>
        <taxon>Metazoa</taxon>
        <taxon>Chordata</taxon>
        <taxon>Craniata</taxon>
        <taxon>Vertebrata</taxon>
        <taxon>Euteleostomi</taxon>
        <taxon>Actinopterygii</taxon>
        <taxon>Neopterygii</taxon>
        <taxon>Teleostei</taxon>
        <taxon>Neoteleostei</taxon>
        <taxon>Acanthomorphata</taxon>
        <taxon>Eupercaria</taxon>
        <taxon>Moronidae</taxon>
        <taxon>Dicentrarchus</taxon>
    </lineage>
</organism>
<feature type="domain" description="Laminin EGF-like" evidence="16">
    <location>
        <begin position="859"/>
        <end position="907"/>
    </location>
</feature>
<dbReference type="GO" id="GO:0005576">
    <property type="term" value="C:extracellular region"/>
    <property type="evidence" value="ECO:0007669"/>
    <property type="project" value="UniProtKB-ARBA"/>
</dbReference>
<evidence type="ECO:0000256" key="10">
    <source>
        <dbReference type="ARBA" id="ARBA00023180"/>
    </source>
</evidence>
<dbReference type="SUPFAM" id="SSF49899">
    <property type="entry name" value="Concanavalin A-like lectins/glucanases"/>
    <property type="match status" value="5"/>
</dbReference>
<dbReference type="SMART" id="SM00181">
    <property type="entry name" value="EGF"/>
    <property type="match status" value="11"/>
</dbReference>
<feature type="domain" description="Laminin EGF-like" evidence="16">
    <location>
        <begin position="1360"/>
        <end position="1408"/>
    </location>
</feature>
<evidence type="ECO:0000259" key="18">
    <source>
        <dbReference type="PROSITE" id="PS51117"/>
    </source>
</evidence>
<feature type="domain" description="Laminin G" evidence="15">
    <location>
        <begin position="2318"/>
        <end position="2487"/>
    </location>
</feature>
<evidence type="ECO:0000256" key="1">
    <source>
        <dbReference type="ARBA" id="ARBA00004302"/>
    </source>
</evidence>
<dbReference type="Pfam" id="PF00054">
    <property type="entry name" value="Laminin_G_1"/>
    <property type="match status" value="3"/>
</dbReference>
<evidence type="ECO:0000256" key="8">
    <source>
        <dbReference type="ARBA" id="ARBA00023054"/>
    </source>
</evidence>
<dbReference type="FunFam" id="2.10.25.10:FF:000069">
    <property type="entry name" value="Laminin subunit alpha 1"/>
    <property type="match status" value="1"/>
</dbReference>
<dbReference type="GO" id="GO:0007411">
    <property type="term" value="P:axon guidance"/>
    <property type="evidence" value="ECO:0007669"/>
    <property type="project" value="TreeGrafter"/>
</dbReference>
<comment type="caution">
    <text evidence="13">Lacks conserved residue(s) required for the propagation of feature annotation.</text>
</comment>
<dbReference type="FunFam" id="2.10.25.10:FF:000074">
    <property type="entry name" value="Laminin subunit alpha"/>
    <property type="match status" value="1"/>
</dbReference>
<dbReference type="Pfam" id="PF00055">
    <property type="entry name" value="Laminin_N"/>
    <property type="match status" value="1"/>
</dbReference>
<reference evidence="19" key="2">
    <citation type="submission" date="2025-09" db="UniProtKB">
        <authorList>
            <consortium name="Ensembl"/>
        </authorList>
    </citation>
    <scope>IDENTIFICATION</scope>
</reference>
<feature type="disulfide bond" evidence="13">
    <location>
        <begin position="908"/>
        <end position="920"/>
    </location>
</feature>
<dbReference type="PROSITE" id="PS50027">
    <property type="entry name" value="EGF_LAM_2"/>
    <property type="match status" value="11"/>
</dbReference>
<evidence type="ECO:0000259" key="17">
    <source>
        <dbReference type="PROSITE" id="PS51115"/>
    </source>
</evidence>
<feature type="disulfide bond" evidence="13">
    <location>
        <begin position="880"/>
        <end position="889"/>
    </location>
</feature>
<dbReference type="GO" id="GO:0043010">
    <property type="term" value="P:camera-type eye development"/>
    <property type="evidence" value="ECO:0007669"/>
    <property type="project" value="TreeGrafter"/>
</dbReference>
<dbReference type="FunFam" id="2.60.120.260:FF:000017">
    <property type="entry name" value="Laminin subunit alpha 2"/>
    <property type="match status" value="1"/>
</dbReference>
<keyword evidence="8" id="KW-0175">Coiled coil</keyword>
<feature type="domain" description="Laminin G" evidence="15">
    <location>
        <begin position="2110"/>
        <end position="2293"/>
    </location>
</feature>
<evidence type="ECO:0000313" key="19">
    <source>
        <dbReference type="Ensembl" id="ENSDLAP00005070438.1"/>
    </source>
</evidence>
<dbReference type="CDD" id="cd00055">
    <property type="entry name" value="EGF_Lam"/>
    <property type="match status" value="14"/>
</dbReference>
<dbReference type="InterPro" id="IPR001791">
    <property type="entry name" value="Laminin_G"/>
</dbReference>
<reference evidence="19" key="1">
    <citation type="submission" date="2025-08" db="UniProtKB">
        <authorList>
            <consortium name="Ensembl"/>
        </authorList>
    </citation>
    <scope>IDENTIFICATION</scope>
</reference>
<feature type="disulfide bond" evidence="13">
    <location>
        <begin position="1022"/>
        <end position="1031"/>
    </location>
</feature>
<feature type="disulfide bond" evidence="13">
    <location>
        <begin position="973"/>
        <end position="982"/>
    </location>
</feature>
<sequence>MVGIHSLTCALMLTVSLFPAILNLASNAVISSNATCGDPEPEVYCKLVEHVPGRRIKNPHCPKCDANSILSKERHPITNAIDGTNQWWQSPSIKNGRQFHWITVTLDLKQIFQVAYIIIKAANSPRPGNWILERSLDGVTFDPWQFYAISDSECLTRYNVTPRLGPPTYKRDTEVICTSYYSRLNPLEHGEIHTSLINGRPGADDLTSDLLNFTSARYIRLRLQRIRTLNADLMTLSARDPRDIDPIVTRRYYYSIKDISVGGMCICYGHAQSCPLDPVTKKLQCVCEHNTCGESCNKCCPGYHQQPWQPGTVSEGNTCEKCNCHNKAVDCFYNQTVSELSLSLNTHGVRQGGGVCMNCQQNTAGINCETCTAGNYRPAEVSPYSDSPCVQCNCDLRGSESSTCTRDSTQLGVSAGQCRCKEGFTGRQCDRCAFGFRDFPLCTQCECNLSGSINTDPCSPCTCKVNVMGAHCDLCKPGFYNLQDNHPLGCTDCFCFGVSDVCESSAWSTTQVTHRSNTAVYLLSWEAPDSFLGNKLVSYRGFLNYSVVYDLPLDNEDHSLPGHFDIIIEGNGRTLHLSPPLLLFLSPLAERSVAVMIASQRFVDVQTGVHVIRDDLLSVLADVTSLRVRVHLNASADGPIRLRSVSLDVADSGSVSGVQAVAVEMCECPWGYSGTSCEACLPGFYRVGGVLFGGNCMQCECNDHTIECDINGVCLGCTHNTTGPHCEHCLPGFYGDATEGTPDDCRLCPCPLTEPSNSFSPTCVLEASGQVSCDRCQDGYTGTKCERCASGFYGNPQVVGGVCVRCECNGNVDISKAGHCDTVTGDCLRCLGNTAGRHCEVCQPGYYGDALHAKDCQECGCDVSGALSSVCDVTTGQCLCRENVTGRTCNHCQSGFFGLQSGQGCQACGCSQSRSLSESCDAGGRCQCVEGVAGHKCDSCSRGYYGFHANGCTACICDHTGGNCDPETGDCICPAHTQGDTCDRCETGYWGHNPATGCQPCSCTAAGSSAPQCDLSNGQCRCREGFSGRSCDQCSPGYHGFPGCSVCGCDMAGTDEKFCNTTLGVCDCLHTGECVCKVGVSGQRCEECVSGWFALSADGCSQCFCSGLSSDCEEKGGLYRVPISLARYPALLSLVSQSNLHGILSGVYQQGGDMLLDTRQLNTSRLAGPLYWRLPPQFEGHQLLSYGGLLSYIITFYAEDGLGLSNQEPQILIRGGTLRKLVIYTDMVAPGNGIRTQHDIRLTEHNWKYFNSVLDKSVSRADFLSVLSNIEYVIIKASYGTRLQQSRISNITMETAVDAELKEGSVVGGGVARLIESCVCPPGYSGLSCQECAAGFFRQSLSELSPHTQKSLFVRPCVQCRCNNHSESCDTETGECQGCQHHTSGPGCELCAPGYYGNISGSISDCSLCACPLRGNSFSPTCVSEGAFGDFRCTACQMGYEGRYCERCSVGYYGNPSVPGGMCSQCSCSGWGSLQPLCDALSGQCECKAGVKGRSCDQCEERHILQEGECVSCDDECTGVLLDDLEKIYNHFLSVNLSGVAMAPYHQLVLLQNQTTDAQVNAAAPGAPRCGSLQVLIIDHGQLDQWRPLLRKQVDALVVGLKMTDALENVYRAESHAHLLQSHAHSLHRYVCVCVWSSPALQQAQLQAAAARSGLQEALQWLHSLSEQLQDSSSVVENTNDTVRETNQLVTHTHDAGHKLEEAEHRTDRLMDRIKPLSMLGETLSRNLSDIRELIDQARRQAASIKVAVQADRDCVRSYRPQIESSNFNTLSLILKTSSPDNLLFYLSSNTTVDFLAVEMHDGKVSLAWDVGSGSTRLDFPGLDIANNRWTRINATRFGAHGSLSVHQLESESAPLPAVTATSRGPSRVLDIDRNTVIHIGGLGAHTQVTHIKCCLGEASLNERNIGLWNYNSREGECGGCFSSPQAEETSFHFDGSGFSLVQKSLRATSTSIVLLFKTLSPGGLLLYLASNNTRDFLSMELVEGRVRLTFDLGSGALILTSNRKYNTGVWYKITLQRSKRKGYLSIMAADQSTEKEVLEAESPGTASDLNRSDLDPIYIGGLPASRPIRRQVVSRSYVGCIKNVEIARSNFDLLRDAFGVRKGCVLEAVRSVSVLAGGFVQIAPRSLGQEVELFLSFSTNNQSGVVLAAFSDDPTHRQHFLSVHLLSGDLEAELGEVGGATRRVMVVKPVGGSFSDGIKHSVIITINRKSLSMQVDEDHRKSVSLSPGGFSRLSPASFFIAGLPSEGGPHLPIRLQDVSRLFRGCIQHLVVGRVIVDLSEAVRYEGVELDSCLLEERDGGAVLPDDQDAEPTFLLSAAHFSLSKHSHMTFIINPSTVRRSVLVRLSVRSRALDGLILLLSDSKQMDFIVLRLTGGRLMMSADLGKGPASITSSVTVNDGKWHIVSAEMSRRLLSVSVDGSSPDSVSVKGNQLDVDNRLYLGGVPHTHTARRINVSSSFPGCIRGVSLNAAMLDLSKPVSLHDVTSCFTTEQTGSYFNGSGYAALMPEGYKVGSDVLVSLEFRTSQSEGVFLGISSAKVDAIGLEMINGQVVFNVNNGAGRVSVHSIGQMLCDGQWHRLLARKTKHTLSLSVDGRSYSTPNPYPQSTSAETNNPVYLGGYPVSVKQNCLSINSRFRGCLRNLQLVKSHLTDALNLSSAHFLLGVTPNSCPVA</sequence>
<dbReference type="PROSITE" id="PS01248">
    <property type="entry name" value="EGF_LAM_1"/>
    <property type="match status" value="6"/>
</dbReference>
<dbReference type="FunFam" id="2.10.25.10:FF:000051">
    <property type="entry name" value="Laminin subunit alpha 4"/>
    <property type="match status" value="1"/>
</dbReference>
<evidence type="ECO:0000256" key="5">
    <source>
        <dbReference type="ARBA" id="ARBA00022737"/>
    </source>
</evidence>
<evidence type="ECO:0000313" key="20">
    <source>
        <dbReference type="Proteomes" id="UP000694389"/>
    </source>
</evidence>
<dbReference type="FunFam" id="2.10.25.10:FF:000188">
    <property type="entry name" value="Laminin subunit gamma 2"/>
    <property type="match status" value="1"/>
</dbReference>
<feature type="domain" description="Laminin EGF-like" evidence="16">
    <location>
        <begin position="445"/>
        <end position="492"/>
    </location>
</feature>
<feature type="domain" description="Laminin EGF-like" evidence="16">
    <location>
        <begin position="748"/>
        <end position="805"/>
    </location>
</feature>
<dbReference type="PRINTS" id="PR00011">
    <property type="entry name" value="EGFLAMININ"/>
</dbReference>
<feature type="disulfide bond" evidence="13">
    <location>
        <begin position="463"/>
        <end position="472"/>
    </location>
</feature>
<evidence type="ECO:0000256" key="14">
    <source>
        <dbReference type="SAM" id="SignalP"/>
    </source>
</evidence>
<dbReference type="FunFam" id="2.10.25.10:FF:000033">
    <property type="entry name" value="Laminin subunit alpha 2"/>
    <property type="match status" value="2"/>
</dbReference>
<feature type="domain" description="Laminin EGF-like" evidence="16">
    <location>
        <begin position="1466"/>
        <end position="1512"/>
    </location>
</feature>
<evidence type="ECO:0000256" key="12">
    <source>
        <dbReference type="PROSITE-ProRule" id="PRU00122"/>
    </source>
</evidence>
<dbReference type="FunFam" id="2.10.25.10:FF:000189">
    <property type="entry name" value="Laminin subunit alpha 2"/>
    <property type="match status" value="1"/>
</dbReference>
<dbReference type="SMART" id="SM00282">
    <property type="entry name" value="LamG"/>
    <property type="match status" value="5"/>
</dbReference>
<dbReference type="InterPro" id="IPR010307">
    <property type="entry name" value="Laminin_dom_II"/>
</dbReference>
<dbReference type="Pfam" id="PF02210">
    <property type="entry name" value="Laminin_G_2"/>
    <property type="match status" value="2"/>
</dbReference>
<feature type="domain" description="Laminin EGF-like" evidence="16">
    <location>
        <begin position="1001"/>
        <end position="1046"/>
    </location>
</feature>
<feature type="domain" description="Laminin G" evidence="15">
    <location>
        <begin position="2492"/>
        <end position="2669"/>
    </location>
</feature>
<dbReference type="InterPro" id="IPR002049">
    <property type="entry name" value="LE_dom"/>
</dbReference>
<feature type="domain" description="Laminin EGF-like" evidence="16">
    <location>
        <begin position="699"/>
        <end position="747"/>
    </location>
</feature>
<keyword evidence="6" id="KW-0084">Basement membrane</keyword>
<protein>
    <recommendedName>
        <fullName evidence="21">Laminin subunit alpha-1</fullName>
    </recommendedName>
</protein>
<keyword evidence="5" id="KW-0677">Repeat</keyword>
<dbReference type="InterPro" id="IPR050440">
    <property type="entry name" value="Laminin/Netrin_ECM"/>
</dbReference>
<dbReference type="PROSITE" id="PS51117">
    <property type="entry name" value="LAMININ_NTER"/>
    <property type="match status" value="1"/>
</dbReference>
<dbReference type="GO" id="GO:0048514">
    <property type="term" value="P:blood vessel morphogenesis"/>
    <property type="evidence" value="ECO:0007669"/>
    <property type="project" value="TreeGrafter"/>
</dbReference>
<evidence type="ECO:0000256" key="13">
    <source>
        <dbReference type="PROSITE-ProRule" id="PRU00460"/>
    </source>
</evidence>
<dbReference type="FunFam" id="2.10.25.10:FF:000242">
    <property type="entry name" value="Laminin subunit alpha 1"/>
    <property type="match status" value="1"/>
</dbReference>
<feature type="chain" id="PRO_5035928806" description="Laminin subunit alpha-1" evidence="14">
    <location>
        <begin position="28"/>
        <end position="2672"/>
    </location>
</feature>
<dbReference type="PROSITE" id="PS50025">
    <property type="entry name" value="LAM_G_DOMAIN"/>
    <property type="match status" value="5"/>
</dbReference>
<accession>A0A8P4G2P2</accession>
<dbReference type="Gene3D" id="2.60.120.260">
    <property type="entry name" value="Galactose-binding domain-like"/>
    <property type="match status" value="1"/>
</dbReference>
<dbReference type="SUPFAM" id="SSF57196">
    <property type="entry name" value="EGF/Laminin"/>
    <property type="match status" value="12"/>
</dbReference>
<feature type="domain" description="Laminin EGF-like" evidence="16">
    <location>
        <begin position="392"/>
        <end position="444"/>
    </location>
</feature>
<dbReference type="FunFam" id="2.170.300.10:FF:000026">
    <property type="entry name" value="laminin subunit alpha-2 isoform X2"/>
    <property type="match status" value="1"/>
</dbReference>
<feature type="disulfide bond" evidence="13">
    <location>
        <begin position="928"/>
        <end position="937"/>
    </location>
</feature>
<feature type="disulfide bond" evidence="13">
    <location>
        <begin position="392"/>
        <end position="404"/>
    </location>
</feature>
<dbReference type="PANTHER" id="PTHR10574:SF409">
    <property type="entry name" value="LAMININ SUBUNIT ALPHA-1"/>
    <property type="match status" value="1"/>
</dbReference>
<dbReference type="Pfam" id="PF24973">
    <property type="entry name" value="EGF_LMN_ATRN"/>
    <property type="match status" value="2"/>
</dbReference>
<dbReference type="SMART" id="SM00136">
    <property type="entry name" value="LamNT"/>
    <property type="match status" value="1"/>
</dbReference>
<dbReference type="CDD" id="cd00110">
    <property type="entry name" value="LamG"/>
    <property type="match status" value="5"/>
</dbReference>
<dbReference type="GO" id="GO:0005201">
    <property type="term" value="F:extracellular matrix structural constituent"/>
    <property type="evidence" value="ECO:0007669"/>
    <property type="project" value="TreeGrafter"/>
</dbReference>
<dbReference type="GO" id="GO:0009887">
    <property type="term" value="P:animal organ morphogenesis"/>
    <property type="evidence" value="ECO:0007669"/>
    <property type="project" value="TreeGrafter"/>
</dbReference>
<evidence type="ECO:0008006" key="21">
    <source>
        <dbReference type="Google" id="ProtNLM"/>
    </source>
</evidence>
<feature type="disulfide bond" evidence="13">
    <location>
        <begin position="717"/>
        <end position="726"/>
    </location>
</feature>